<accession>A0AAE3DE04</accession>
<reference evidence="2" key="1">
    <citation type="submission" date="2021-10" db="EMBL/GenBank/DDBJ databases">
        <title>Anaerobic single-cell dispensing facilitates the cultivation of human gut bacteria.</title>
        <authorList>
            <person name="Afrizal A."/>
        </authorList>
    </citation>
    <scope>NUCLEOTIDE SEQUENCE</scope>
    <source>
        <strain evidence="2">CLA-AA-H272</strain>
    </source>
</reference>
<evidence type="ECO:0000313" key="3">
    <source>
        <dbReference type="Proteomes" id="UP001199319"/>
    </source>
</evidence>
<dbReference type="AlphaFoldDB" id="A0AAE3DE04"/>
<comment type="caution">
    <text evidence="2">The sequence shown here is derived from an EMBL/GenBank/DDBJ whole genome shotgun (WGS) entry which is preliminary data.</text>
</comment>
<gene>
    <name evidence="2" type="ORF">LKD37_13825</name>
</gene>
<proteinExistence type="predicted"/>
<evidence type="ECO:0000256" key="1">
    <source>
        <dbReference type="SAM" id="MobiDB-lite"/>
    </source>
</evidence>
<dbReference type="EMBL" id="JAJEPW010000055">
    <property type="protein sequence ID" value="MCC2130578.1"/>
    <property type="molecule type" value="Genomic_DNA"/>
</dbReference>
<dbReference type="RefSeq" id="WP_302929734.1">
    <property type="nucleotide sequence ID" value="NZ_JAJEPW010000055.1"/>
</dbReference>
<name>A0AAE3DE04_9FIRM</name>
<feature type="compositionally biased region" description="Basic and acidic residues" evidence="1">
    <location>
        <begin position="73"/>
        <end position="84"/>
    </location>
</feature>
<feature type="region of interest" description="Disordered" evidence="1">
    <location>
        <begin position="73"/>
        <end position="100"/>
    </location>
</feature>
<evidence type="ECO:0000313" key="2">
    <source>
        <dbReference type="EMBL" id="MCC2130578.1"/>
    </source>
</evidence>
<dbReference type="Proteomes" id="UP001199319">
    <property type="component" value="Unassembled WGS sequence"/>
</dbReference>
<keyword evidence="3" id="KW-1185">Reference proteome</keyword>
<sequence length="100" mass="11458">MRLEPSERETIILFSDADDTASVYTFDKKLKARLKELHRRQPDKIYPDSKGRSGSACFIVPKNCISIREPYSEERRRAASERAKQAGYKPPVRGTTPKSE</sequence>
<protein>
    <submittedName>
        <fullName evidence="2">Immunoglobulin</fullName>
    </submittedName>
</protein>
<organism evidence="2 3">
    <name type="scientific">Brotocaccenecus cirricatena</name>
    <dbReference type="NCBI Taxonomy" id="3064195"/>
    <lineage>
        <taxon>Bacteria</taxon>
        <taxon>Bacillati</taxon>
        <taxon>Bacillota</taxon>
        <taxon>Clostridia</taxon>
        <taxon>Eubacteriales</taxon>
        <taxon>Oscillospiraceae</taxon>
        <taxon>Brotocaccenecus</taxon>
    </lineage>
</organism>